<accession>A0ABS1XKN7</accession>
<organism evidence="1 2">
    <name type="scientific">Pseudomonas cannabina pv. alisalensis</name>
    <dbReference type="NCBI Taxonomy" id="757414"/>
    <lineage>
        <taxon>Bacteria</taxon>
        <taxon>Pseudomonadati</taxon>
        <taxon>Pseudomonadota</taxon>
        <taxon>Gammaproteobacteria</taxon>
        <taxon>Pseudomonadales</taxon>
        <taxon>Pseudomonadaceae</taxon>
        <taxon>Pseudomonas</taxon>
    </lineage>
</organism>
<dbReference type="EMBL" id="JAEVFO010000074">
    <property type="protein sequence ID" value="MBM0142061.1"/>
    <property type="molecule type" value="Genomic_DNA"/>
</dbReference>
<proteinExistence type="predicted"/>
<keyword evidence="2" id="KW-1185">Reference proteome</keyword>
<dbReference type="Proteomes" id="UP000644195">
    <property type="component" value="Unassembled WGS sequence"/>
</dbReference>
<feature type="non-terminal residue" evidence="1">
    <location>
        <position position="1"/>
    </location>
</feature>
<gene>
    <name evidence="1" type="ORF">JHZ66_25190</name>
</gene>
<name>A0ABS1XKN7_PSEC1</name>
<evidence type="ECO:0000313" key="1">
    <source>
        <dbReference type="EMBL" id="MBM0142061.1"/>
    </source>
</evidence>
<comment type="caution">
    <text evidence="1">The sequence shown here is derived from an EMBL/GenBank/DDBJ whole genome shotgun (WGS) entry which is preliminary data.</text>
</comment>
<reference evidence="1 2" key="1">
    <citation type="submission" date="2020-12" db="EMBL/GenBank/DDBJ databases">
        <title>Genome of Pca MAFF 106156.</title>
        <authorList>
            <person name="Fujikawa T."/>
            <person name="Inoue Y."/>
        </authorList>
    </citation>
    <scope>NUCLEOTIDE SEQUENCE [LARGE SCALE GENOMIC DNA]</scope>
    <source>
        <strain evidence="1 2">MAFF 106156</strain>
    </source>
</reference>
<protein>
    <submittedName>
        <fullName evidence="1">Uncharacterized protein</fullName>
    </submittedName>
</protein>
<evidence type="ECO:0000313" key="2">
    <source>
        <dbReference type="Proteomes" id="UP000644195"/>
    </source>
</evidence>
<sequence>GEGHLFHLGSTLHFSGLAYFSRFGSLFQSFLKDQYDKKAFIWINDFDWTKPIGSWADLTYALLEKLVKDGLAPDSLRCKLFARDLGL</sequence>